<name>A0A922HWR1_DERFA</name>
<keyword evidence="3" id="KW-1185">Reference proteome</keyword>
<gene>
    <name evidence="2" type="ORF">DERF_009599</name>
</gene>
<comment type="caution">
    <text evidence="2">The sequence shown here is derived from an EMBL/GenBank/DDBJ whole genome shotgun (WGS) entry which is preliminary data.</text>
</comment>
<evidence type="ECO:0000313" key="3">
    <source>
        <dbReference type="Proteomes" id="UP000790347"/>
    </source>
</evidence>
<accession>A0A922HWR1</accession>
<keyword evidence="1" id="KW-0812">Transmembrane</keyword>
<organism evidence="2 3">
    <name type="scientific">Dermatophagoides farinae</name>
    <name type="common">American house dust mite</name>
    <dbReference type="NCBI Taxonomy" id="6954"/>
    <lineage>
        <taxon>Eukaryota</taxon>
        <taxon>Metazoa</taxon>
        <taxon>Ecdysozoa</taxon>
        <taxon>Arthropoda</taxon>
        <taxon>Chelicerata</taxon>
        <taxon>Arachnida</taxon>
        <taxon>Acari</taxon>
        <taxon>Acariformes</taxon>
        <taxon>Sarcoptiformes</taxon>
        <taxon>Astigmata</taxon>
        <taxon>Psoroptidia</taxon>
        <taxon>Analgoidea</taxon>
        <taxon>Pyroglyphidae</taxon>
        <taxon>Dermatophagoidinae</taxon>
        <taxon>Dermatophagoides</taxon>
    </lineage>
</organism>
<evidence type="ECO:0000313" key="2">
    <source>
        <dbReference type="EMBL" id="KAH9511128.1"/>
    </source>
</evidence>
<reference evidence="2" key="1">
    <citation type="submission" date="2013-05" db="EMBL/GenBank/DDBJ databases">
        <authorList>
            <person name="Yim A.K.Y."/>
            <person name="Chan T.F."/>
            <person name="Ji K.M."/>
            <person name="Liu X.Y."/>
            <person name="Zhou J.W."/>
            <person name="Li R.Q."/>
            <person name="Yang K.Y."/>
            <person name="Li J."/>
            <person name="Li M."/>
            <person name="Law P.T.W."/>
            <person name="Wu Y.L."/>
            <person name="Cai Z.L."/>
            <person name="Qin H."/>
            <person name="Bao Y."/>
            <person name="Leung R.K.K."/>
            <person name="Ng P.K.S."/>
            <person name="Zou J."/>
            <person name="Zhong X.J."/>
            <person name="Ran P.X."/>
            <person name="Zhong N.S."/>
            <person name="Liu Z.G."/>
            <person name="Tsui S.K.W."/>
        </authorList>
    </citation>
    <scope>NUCLEOTIDE SEQUENCE</scope>
    <source>
        <strain evidence="2">Derf</strain>
        <tissue evidence="2">Whole organism</tissue>
    </source>
</reference>
<dbReference type="AlphaFoldDB" id="A0A922HWR1"/>
<evidence type="ECO:0000256" key="1">
    <source>
        <dbReference type="SAM" id="Phobius"/>
    </source>
</evidence>
<proteinExistence type="predicted"/>
<reference evidence="2" key="2">
    <citation type="journal article" date="2022" name="Res Sq">
        <title>Comparative Genomics Reveals Insights into the Divergent Evolution of Astigmatic Mites and Household Pest Adaptations.</title>
        <authorList>
            <person name="Xiong Q."/>
            <person name="Wan A.T.-Y."/>
            <person name="Liu X.-Y."/>
            <person name="Fung C.S.-H."/>
            <person name="Xiao X."/>
            <person name="Malainual N."/>
            <person name="Hou J."/>
            <person name="Wang L."/>
            <person name="Wang M."/>
            <person name="Yang K."/>
            <person name="Cui Y."/>
            <person name="Leung E."/>
            <person name="Nong W."/>
            <person name="Shin S.-K."/>
            <person name="Au S."/>
            <person name="Jeong K.Y."/>
            <person name="Chew F.T."/>
            <person name="Hui J."/>
            <person name="Leung T.F."/>
            <person name="Tungtrongchitr A."/>
            <person name="Zhong N."/>
            <person name="Liu Z."/>
            <person name="Tsui S."/>
        </authorList>
    </citation>
    <scope>NUCLEOTIDE SEQUENCE</scope>
    <source>
        <strain evidence="2">Derf</strain>
        <tissue evidence="2">Whole organism</tissue>
    </source>
</reference>
<dbReference type="EMBL" id="ASGP02000004">
    <property type="protein sequence ID" value="KAH9511128.1"/>
    <property type="molecule type" value="Genomic_DNA"/>
</dbReference>
<keyword evidence="1" id="KW-1133">Transmembrane helix</keyword>
<sequence length="133" mass="15487">MEKKQVYVVVIIDCGSVMLLYSHIIIDAAAGNASSSSSYCRISSVKHQKKIHHHQHHHELIISFCQSKILFFLAKNSLSQNHIESRLQNIEMVHKIMIRLGWKNFFFAFRTPKKNSKLMRNINALTRMSNKKH</sequence>
<protein>
    <submittedName>
        <fullName evidence="2">Uncharacterized protein</fullName>
    </submittedName>
</protein>
<dbReference type="Proteomes" id="UP000790347">
    <property type="component" value="Unassembled WGS sequence"/>
</dbReference>
<keyword evidence="1" id="KW-0472">Membrane</keyword>
<feature type="transmembrane region" description="Helical" evidence="1">
    <location>
        <begin position="6"/>
        <end position="26"/>
    </location>
</feature>